<protein>
    <submittedName>
        <fullName evidence="1">Uncharacterized protein</fullName>
    </submittedName>
</protein>
<organism evidence="1 2">
    <name type="scientific">Streptomyces hesseae</name>
    <dbReference type="NCBI Taxonomy" id="3075519"/>
    <lineage>
        <taxon>Bacteria</taxon>
        <taxon>Bacillati</taxon>
        <taxon>Actinomycetota</taxon>
        <taxon>Actinomycetes</taxon>
        <taxon>Kitasatosporales</taxon>
        <taxon>Streptomycetaceae</taxon>
        <taxon>Streptomyces</taxon>
    </lineage>
</organism>
<evidence type="ECO:0000313" key="1">
    <source>
        <dbReference type="EMBL" id="MDT0448237.1"/>
    </source>
</evidence>
<dbReference type="RefSeq" id="WP_311607923.1">
    <property type="nucleotide sequence ID" value="NZ_JAVRFI010000002.1"/>
</dbReference>
<name>A0ABU2SH63_9ACTN</name>
<proteinExistence type="predicted"/>
<accession>A0ABU2SH63</accession>
<reference evidence="1" key="1">
    <citation type="submission" date="2024-05" db="EMBL/GenBank/DDBJ databases">
        <title>30 novel species of actinomycetes from the DSMZ collection.</title>
        <authorList>
            <person name="Nouioui I."/>
        </authorList>
    </citation>
    <scope>NUCLEOTIDE SEQUENCE</scope>
    <source>
        <strain evidence="1">DSM 40473</strain>
    </source>
</reference>
<evidence type="ECO:0000313" key="2">
    <source>
        <dbReference type="Proteomes" id="UP001180531"/>
    </source>
</evidence>
<gene>
    <name evidence="1" type="ORF">RM609_03850</name>
</gene>
<keyword evidence="2" id="KW-1185">Reference proteome</keyword>
<sequence length="111" mass="11595">MDEKPLAPPEVDGASNGAITAHDGVARLVVRVGPYAGMSAGDEVRLRWDTGILRTSLIDTRLVAASAVGASTVFDLPWPAPGMVRVSYAVGRADGRWSVSENMTVTVTVTG</sequence>
<dbReference type="EMBL" id="JAVRFI010000002">
    <property type="protein sequence ID" value="MDT0448237.1"/>
    <property type="molecule type" value="Genomic_DNA"/>
</dbReference>
<comment type="caution">
    <text evidence="1">The sequence shown here is derived from an EMBL/GenBank/DDBJ whole genome shotgun (WGS) entry which is preliminary data.</text>
</comment>
<dbReference type="Proteomes" id="UP001180531">
    <property type="component" value="Unassembled WGS sequence"/>
</dbReference>